<evidence type="ECO:0000313" key="2">
    <source>
        <dbReference type="Proteomes" id="UP001149954"/>
    </source>
</evidence>
<evidence type="ECO:0000313" key="1">
    <source>
        <dbReference type="EMBL" id="KAJ5497412.1"/>
    </source>
</evidence>
<accession>A0A9W9XQP8</accession>
<dbReference type="AlphaFoldDB" id="A0A9W9XQP8"/>
<reference evidence="1" key="1">
    <citation type="submission" date="2022-12" db="EMBL/GenBank/DDBJ databases">
        <authorList>
            <person name="Petersen C."/>
        </authorList>
    </citation>
    <scope>NUCLEOTIDE SEQUENCE</scope>
    <source>
        <strain evidence="1">IBT 29495</strain>
    </source>
</reference>
<dbReference type="Proteomes" id="UP001149954">
    <property type="component" value="Unassembled WGS sequence"/>
</dbReference>
<keyword evidence="2" id="KW-1185">Reference proteome</keyword>
<gene>
    <name evidence="1" type="ORF">N7463_009399</name>
</gene>
<reference evidence="1" key="2">
    <citation type="journal article" date="2023" name="IMA Fungus">
        <title>Comparative genomic study of the Penicillium genus elucidates a diverse pangenome and 15 lateral gene transfer events.</title>
        <authorList>
            <person name="Petersen C."/>
            <person name="Sorensen T."/>
            <person name="Nielsen M.R."/>
            <person name="Sondergaard T.E."/>
            <person name="Sorensen J.L."/>
            <person name="Fitzpatrick D.A."/>
            <person name="Frisvad J.C."/>
            <person name="Nielsen K.L."/>
        </authorList>
    </citation>
    <scope>NUCLEOTIDE SEQUENCE</scope>
    <source>
        <strain evidence="1">IBT 29495</strain>
    </source>
</reference>
<proteinExistence type="predicted"/>
<name>A0A9W9XQP8_9EURO</name>
<dbReference type="InterPro" id="IPR021858">
    <property type="entry name" value="Fun_TF"/>
</dbReference>
<dbReference type="Pfam" id="PF11951">
    <property type="entry name" value="Fungal_trans_2"/>
    <property type="match status" value="1"/>
</dbReference>
<dbReference type="OrthoDB" id="3477330at2759"/>
<dbReference type="EMBL" id="JAPWDS010000005">
    <property type="protein sequence ID" value="KAJ5497412.1"/>
    <property type="molecule type" value="Genomic_DNA"/>
</dbReference>
<sequence>MPLTSPFGSLDGAPALTLFAITQTENLAEAIEEYELQNTALPEYLSAGMVSLSAHLQNFRPDDDISLFLSPDMDKQDIVYNNLEVAWYLAAGIYFHNRINNAIINDVSFAVNGILMCLLRAEEIKAQIEPDLIYRDDPVTFPAFVASLNAINREPWVCLWEAMQEYGFPKVNAQWQVIQIVWDIMDDTQEIGEVDLSWVDIMQGCEARRLSNVFQELGFY</sequence>
<protein>
    <submittedName>
        <fullName evidence="1">Uncharacterized protein</fullName>
    </submittedName>
</protein>
<organism evidence="1 2">
    <name type="scientific">Penicillium fimorum</name>
    <dbReference type="NCBI Taxonomy" id="1882269"/>
    <lineage>
        <taxon>Eukaryota</taxon>
        <taxon>Fungi</taxon>
        <taxon>Dikarya</taxon>
        <taxon>Ascomycota</taxon>
        <taxon>Pezizomycotina</taxon>
        <taxon>Eurotiomycetes</taxon>
        <taxon>Eurotiomycetidae</taxon>
        <taxon>Eurotiales</taxon>
        <taxon>Aspergillaceae</taxon>
        <taxon>Penicillium</taxon>
    </lineage>
</organism>
<comment type="caution">
    <text evidence="1">The sequence shown here is derived from an EMBL/GenBank/DDBJ whole genome shotgun (WGS) entry which is preliminary data.</text>
</comment>